<dbReference type="AlphaFoldDB" id="A0A132NRY4"/>
<dbReference type="Pfam" id="PF12796">
    <property type="entry name" value="Ank_2"/>
    <property type="match status" value="2"/>
</dbReference>
<dbReference type="VEuPathDB" id="GiardiaDB:QR46_3196"/>
<proteinExistence type="predicted"/>
<feature type="coiled-coil region" evidence="1">
    <location>
        <begin position="387"/>
        <end position="488"/>
    </location>
</feature>
<dbReference type="EMBL" id="JXTI01000097">
    <property type="protein sequence ID" value="KWX12841.1"/>
    <property type="molecule type" value="Genomic_DNA"/>
</dbReference>
<dbReference type="PANTHER" id="PTHR24120:SF4">
    <property type="entry name" value="GH07239P"/>
    <property type="match status" value="1"/>
</dbReference>
<protein>
    <submittedName>
        <fullName evidence="2">Protein 21.1</fullName>
    </submittedName>
</protein>
<gene>
    <name evidence="2" type="ORF">QR46_3196</name>
</gene>
<dbReference type="InterPro" id="IPR002110">
    <property type="entry name" value="Ankyrin_rpt"/>
</dbReference>
<reference evidence="2 3" key="1">
    <citation type="journal article" date="2015" name="Mol. Biochem. Parasitol.">
        <title>Identification of polymorphic genes for use in assemblage B genotyping assays through comparative genomics of multiple assemblage B Giardia duodenalis isolates.</title>
        <authorList>
            <person name="Wielinga C."/>
            <person name="Thompson R.C."/>
            <person name="Monis P."/>
            <person name="Ryan U."/>
        </authorList>
    </citation>
    <scope>NUCLEOTIDE SEQUENCE [LARGE SCALE GENOMIC DNA]</scope>
    <source>
        <strain evidence="2 3">BAH15c1</strain>
    </source>
</reference>
<dbReference type="Proteomes" id="UP000070089">
    <property type="component" value="Unassembled WGS sequence"/>
</dbReference>
<dbReference type="Gene3D" id="1.25.40.20">
    <property type="entry name" value="Ankyrin repeat-containing domain"/>
    <property type="match status" value="3"/>
</dbReference>
<accession>A0A132NRY4</accession>
<comment type="caution">
    <text evidence="2">The sequence shown here is derived from an EMBL/GenBank/DDBJ whole genome shotgun (WGS) entry which is preliminary data.</text>
</comment>
<keyword evidence="1" id="KW-0175">Coiled coil</keyword>
<evidence type="ECO:0000313" key="3">
    <source>
        <dbReference type="Proteomes" id="UP000070089"/>
    </source>
</evidence>
<dbReference type="SMART" id="SM00248">
    <property type="entry name" value="ANK"/>
    <property type="match status" value="8"/>
</dbReference>
<dbReference type="InterPro" id="IPR036770">
    <property type="entry name" value="Ankyrin_rpt-contain_sf"/>
</dbReference>
<evidence type="ECO:0000256" key="1">
    <source>
        <dbReference type="SAM" id="Coils"/>
    </source>
</evidence>
<sequence>MDDWFLAARENNAELLLSRSAECSGVFNDKGATALMVAAAQGNLEAVALLAETEVAVTRPTGWTALMEAAYHGQARAVRLLALDLAGRQLVEEDGIFSRGSTALIIAATLGHSECVSVLLEYEKEASHWTNEFIQLFKGQETILAAVHDNAGHTPLMYYAMHAHKGLFALNLHRNAESKLSAGRLDFAGYSALMHAVRTDNTEFIAYVLSECLPELRIVSPRSQMYSALMMAAELGNLEASELLASEETGLANPYGLCALDIAIIHGHYDIVLLLAPTESHITIHKECICVHTLEPGMTPADIAAKYGSPEMLSILSQRNKQSLALSSLIADAGSAHPDSLTLLRSGISLSSRRTRIGDGDRLSQEHGASTINHKALLSERDEYEDIEELREKVLGLREVNAELRKKLKQIDDEHGRAKDDLNRLAISLQKQEEEHARRESALKEALQATKDKLERSADYSQEIFQENNNLRQKLEHARGALVALRDERQQISSHDTALLAEHTLLLKELHQLEWTASGLQSKESILLALIQRFTSFYNELTRVVKVSTPHSPQQTGYHPQAKEEQIDWDTTLPQMISDLVNDSFDEATAPLTRDTSVRLKRNSECSMYNETISDCSGCPPETETRS</sequence>
<dbReference type="Pfam" id="PF00023">
    <property type="entry name" value="Ank"/>
    <property type="match status" value="1"/>
</dbReference>
<organism evidence="2 3">
    <name type="scientific">Giardia duodenalis assemblage B</name>
    <dbReference type="NCBI Taxonomy" id="1394984"/>
    <lineage>
        <taxon>Eukaryota</taxon>
        <taxon>Metamonada</taxon>
        <taxon>Diplomonadida</taxon>
        <taxon>Hexamitidae</taxon>
        <taxon>Giardiinae</taxon>
        <taxon>Giardia</taxon>
    </lineage>
</organism>
<dbReference type="OrthoDB" id="10258592at2759"/>
<name>A0A132NRY4_GIAIN</name>
<dbReference type="PANTHER" id="PTHR24120">
    <property type="entry name" value="GH07239P"/>
    <property type="match status" value="1"/>
</dbReference>
<evidence type="ECO:0000313" key="2">
    <source>
        <dbReference type="EMBL" id="KWX12841.1"/>
    </source>
</evidence>
<dbReference type="SUPFAM" id="SSF48403">
    <property type="entry name" value="Ankyrin repeat"/>
    <property type="match status" value="1"/>
</dbReference>